<dbReference type="InterPro" id="IPR028978">
    <property type="entry name" value="Chorismate_lyase_/UTRA_dom_sf"/>
</dbReference>
<proteinExistence type="predicted"/>
<organism evidence="5 6">
    <name type="scientific">Actinacidiphila rubida</name>
    <dbReference type="NCBI Taxonomy" id="310780"/>
    <lineage>
        <taxon>Bacteria</taxon>
        <taxon>Bacillati</taxon>
        <taxon>Actinomycetota</taxon>
        <taxon>Actinomycetes</taxon>
        <taxon>Kitasatosporales</taxon>
        <taxon>Streptomycetaceae</taxon>
        <taxon>Actinacidiphila</taxon>
    </lineage>
</organism>
<evidence type="ECO:0000256" key="1">
    <source>
        <dbReference type="ARBA" id="ARBA00023015"/>
    </source>
</evidence>
<dbReference type="InterPro" id="IPR036390">
    <property type="entry name" value="WH_DNA-bd_sf"/>
</dbReference>
<dbReference type="PRINTS" id="PR00035">
    <property type="entry name" value="HTHGNTR"/>
</dbReference>
<dbReference type="AlphaFoldDB" id="A0A1H8NKM1"/>
<dbReference type="SMART" id="SM00345">
    <property type="entry name" value="HTH_GNTR"/>
    <property type="match status" value="1"/>
</dbReference>
<dbReference type="PANTHER" id="PTHR44846:SF16">
    <property type="entry name" value="TRANSCRIPTIONAL REGULATOR PHNF-RELATED"/>
    <property type="match status" value="1"/>
</dbReference>
<evidence type="ECO:0000313" key="5">
    <source>
        <dbReference type="EMBL" id="SEO30155.1"/>
    </source>
</evidence>
<dbReference type="InterPro" id="IPR000524">
    <property type="entry name" value="Tscrpt_reg_HTH_GntR"/>
</dbReference>
<accession>A0A1H8NKM1</accession>
<protein>
    <submittedName>
        <fullName evidence="5">Transcriptional regulator, GntR family</fullName>
    </submittedName>
</protein>
<reference evidence="5 6" key="1">
    <citation type="submission" date="2016-10" db="EMBL/GenBank/DDBJ databases">
        <authorList>
            <person name="de Groot N.N."/>
        </authorList>
    </citation>
    <scope>NUCLEOTIDE SEQUENCE [LARGE SCALE GENOMIC DNA]</scope>
    <source>
        <strain evidence="5 6">CGMCC 4.2026</strain>
    </source>
</reference>
<keyword evidence="1" id="KW-0805">Transcription regulation</keyword>
<dbReference type="Pfam" id="PF00392">
    <property type="entry name" value="GntR"/>
    <property type="match status" value="1"/>
</dbReference>
<dbReference type="Proteomes" id="UP000181951">
    <property type="component" value="Unassembled WGS sequence"/>
</dbReference>
<dbReference type="InterPro" id="IPR011663">
    <property type="entry name" value="UTRA"/>
</dbReference>
<dbReference type="EMBL" id="FODD01000022">
    <property type="protein sequence ID" value="SEO30155.1"/>
    <property type="molecule type" value="Genomic_DNA"/>
</dbReference>
<name>A0A1H8NKM1_9ACTN</name>
<keyword evidence="6" id="KW-1185">Reference proteome</keyword>
<dbReference type="PANTHER" id="PTHR44846">
    <property type="entry name" value="MANNOSYL-D-GLYCERATE TRANSPORT/METABOLISM SYSTEM REPRESSOR MNGR-RELATED"/>
    <property type="match status" value="1"/>
</dbReference>
<dbReference type="SUPFAM" id="SSF64288">
    <property type="entry name" value="Chorismate lyase-like"/>
    <property type="match status" value="1"/>
</dbReference>
<keyword evidence="2" id="KW-0238">DNA-binding</keyword>
<dbReference type="Gene3D" id="3.40.1410.10">
    <property type="entry name" value="Chorismate lyase-like"/>
    <property type="match status" value="1"/>
</dbReference>
<dbReference type="STRING" id="310780.SAMN05216267_1022131"/>
<keyword evidence="3" id="KW-0804">Transcription</keyword>
<dbReference type="Gene3D" id="1.10.10.10">
    <property type="entry name" value="Winged helix-like DNA-binding domain superfamily/Winged helix DNA-binding domain"/>
    <property type="match status" value="1"/>
</dbReference>
<evidence type="ECO:0000313" key="6">
    <source>
        <dbReference type="Proteomes" id="UP000181951"/>
    </source>
</evidence>
<evidence type="ECO:0000256" key="3">
    <source>
        <dbReference type="ARBA" id="ARBA00023163"/>
    </source>
</evidence>
<evidence type="ECO:0000256" key="2">
    <source>
        <dbReference type="ARBA" id="ARBA00023125"/>
    </source>
</evidence>
<dbReference type="CDD" id="cd07377">
    <property type="entry name" value="WHTH_GntR"/>
    <property type="match status" value="1"/>
</dbReference>
<dbReference type="SUPFAM" id="SSF46785">
    <property type="entry name" value="Winged helix' DNA-binding domain"/>
    <property type="match status" value="1"/>
</dbReference>
<dbReference type="GO" id="GO:0003677">
    <property type="term" value="F:DNA binding"/>
    <property type="evidence" value="ECO:0007669"/>
    <property type="project" value="UniProtKB-KW"/>
</dbReference>
<feature type="domain" description="HTH gntR-type" evidence="4">
    <location>
        <begin position="30"/>
        <end position="98"/>
    </location>
</feature>
<sequence length="274" mass="29628">MVVFWYASGMTASEGDASPLPRGLLDDGALPLYTQVAARLWDDISSHGARAGDRLPSERTLATRYGVSRVTLRAALTELAARGMVESAAARGWFVTQHAAAPGAAAANEAGARAHTVEGFADYAAKHGLTTRSRVLQSTVRPATVIEAQKLRIGPGATLFEMRRLRYLDDQVVVVEHNRLPLALCPALAETDFTTASLFATLRSADPPQLPQVAEYAVEARLPDAEERELLEITDATPVLLADQLAFNQDGRPLELTLAIYRGDRYRFQGAITS</sequence>
<dbReference type="Pfam" id="PF07702">
    <property type="entry name" value="UTRA"/>
    <property type="match status" value="1"/>
</dbReference>
<dbReference type="SMART" id="SM00866">
    <property type="entry name" value="UTRA"/>
    <property type="match status" value="1"/>
</dbReference>
<dbReference type="GO" id="GO:0003700">
    <property type="term" value="F:DNA-binding transcription factor activity"/>
    <property type="evidence" value="ECO:0007669"/>
    <property type="project" value="InterPro"/>
</dbReference>
<dbReference type="InterPro" id="IPR050679">
    <property type="entry name" value="Bact_HTH_transcr_reg"/>
</dbReference>
<dbReference type="PROSITE" id="PS50949">
    <property type="entry name" value="HTH_GNTR"/>
    <property type="match status" value="1"/>
</dbReference>
<evidence type="ECO:0000259" key="4">
    <source>
        <dbReference type="PROSITE" id="PS50949"/>
    </source>
</evidence>
<dbReference type="InterPro" id="IPR036388">
    <property type="entry name" value="WH-like_DNA-bd_sf"/>
</dbReference>
<gene>
    <name evidence="5" type="ORF">SAMN05216267_1022131</name>
</gene>